<evidence type="ECO:0000313" key="14">
    <source>
        <dbReference type="EMBL" id="SBW07989.1"/>
    </source>
</evidence>
<dbReference type="GO" id="GO:0015297">
    <property type="term" value="F:antiporter activity"/>
    <property type="evidence" value="ECO:0007669"/>
    <property type="project" value="UniProtKB-KW"/>
</dbReference>
<feature type="transmembrane region" description="Helical" evidence="13">
    <location>
        <begin position="329"/>
        <end position="355"/>
    </location>
</feature>
<evidence type="ECO:0000256" key="4">
    <source>
        <dbReference type="ARBA" id="ARBA00020268"/>
    </source>
</evidence>
<feature type="transmembrane region" description="Helical" evidence="13">
    <location>
        <begin position="64"/>
        <end position="86"/>
    </location>
</feature>
<keyword evidence="5" id="KW-0813">Transport</keyword>
<evidence type="ECO:0000256" key="8">
    <source>
        <dbReference type="ARBA" id="ARBA00022692"/>
    </source>
</evidence>
<dbReference type="CDD" id="cd13137">
    <property type="entry name" value="MATE_NorM_like"/>
    <property type="match status" value="1"/>
</dbReference>
<dbReference type="EMBL" id="FLUN01000001">
    <property type="protein sequence ID" value="SBW07989.1"/>
    <property type="molecule type" value="Genomic_DNA"/>
</dbReference>
<comment type="subcellular location">
    <subcellularLocation>
        <location evidence="2">Cell membrane</location>
        <topology evidence="2">Multi-pass membrane protein</topology>
    </subcellularLocation>
</comment>
<feature type="transmembrane region" description="Helical" evidence="13">
    <location>
        <begin position="98"/>
        <end position="117"/>
    </location>
</feature>
<keyword evidence="7" id="KW-1003">Cell membrane</keyword>
<keyword evidence="6" id="KW-0050">Antiport</keyword>
<feature type="transmembrane region" description="Helical" evidence="13">
    <location>
        <begin position="196"/>
        <end position="218"/>
    </location>
</feature>
<evidence type="ECO:0000256" key="5">
    <source>
        <dbReference type="ARBA" id="ARBA00022448"/>
    </source>
</evidence>
<evidence type="ECO:0000256" key="9">
    <source>
        <dbReference type="ARBA" id="ARBA00022989"/>
    </source>
</evidence>
<evidence type="ECO:0000256" key="3">
    <source>
        <dbReference type="ARBA" id="ARBA00010199"/>
    </source>
</evidence>
<organism evidence="14">
    <name type="scientific">uncultured Eubacteriales bacterium</name>
    <dbReference type="NCBI Taxonomy" id="172733"/>
    <lineage>
        <taxon>Bacteria</taxon>
        <taxon>Bacillati</taxon>
        <taxon>Bacillota</taxon>
        <taxon>Clostridia</taxon>
        <taxon>Eubacteriales</taxon>
        <taxon>environmental samples</taxon>
    </lineage>
</organism>
<proteinExistence type="inferred from homology"/>
<comment type="similarity">
    <text evidence="3">Belongs to the multi antimicrobial extrusion (MATE) (TC 2.A.66.1) family.</text>
</comment>
<dbReference type="InterPro" id="IPR048279">
    <property type="entry name" value="MdtK-like"/>
</dbReference>
<evidence type="ECO:0000256" key="6">
    <source>
        <dbReference type="ARBA" id="ARBA00022449"/>
    </source>
</evidence>
<dbReference type="InterPro" id="IPR002528">
    <property type="entry name" value="MATE_fam"/>
</dbReference>
<evidence type="ECO:0000256" key="11">
    <source>
        <dbReference type="ARBA" id="ARBA00023136"/>
    </source>
</evidence>
<feature type="transmembrane region" description="Helical" evidence="13">
    <location>
        <begin position="392"/>
        <end position="414"/>
    </location>
</feature>
<keyword evidence="8 13" id="KW-0812">Transmembrane</keyword>
<keyword evidence="10" id="KW-0406">Ion transport</keyword>
<dbReference type="PIRSF" id="PIRSF006603">
    <property type="entry name" value="DinF"/>
    <property type="match status" value="1"/>
</dbReference>
<feature type="transmembrane region" description="Helical" evidence="13">
    <location>
        <begin position="22"/>
        <end position="44"/>
    </location>
</feature>
<dbReference type="InterPro" id="IPR050222">
    <property type="entry name" value="MATE_MdtK"/>
</dbReference>
<evidence type="ECO:0000256" key="1">
    <source>
        <dbReference type="ARBA" id="ARBA00003408"/>
    </source>
</evidence>
<dbReference type="GO" id="GO:0005886">
    <property type="term" value="C:plasma membrane"/>
    <property type="evidence" value="ECO:0007669"/>
    <property type="project" value="UniProtKB-SubCell"/>
</dbReference>
<reference evidence="14" key="1">
    <citation type="submission" date="2016-04" db="EMBL/GenBank/DDBJ databases">
        <authorList>
            <person name="Evans L.H."/>
            <person name="Alamgir A."/>
            <person name="Owens N."/>
            <person name="Weber N.D."/>
            <person name="Virtaneva K."/>
            <person name="Barbian K."/>
            <person name="Babar A."/>
            <person name="Rosenke K."/>
        </authorList>
    </citation>
    <scope>NUCLEOTIDE SEQUENCE</scope>
    <source>
        <strain evidence="14">86</strain>
    </source>
</reference>
<evidence type="ECO:0000256" key="10">
    <source>
        <dbReference type="ARBA" id="ARBA00023065"/>
    </source>
</evidence>
<keyword evidence="9 13" id="KW-1133">Transmembrane helix</keyword>
<dbReference type="PANTHER" id="PTHR43298">
    <property type="entry name" value="MULTIDRUG RESISTANCE PROTEIN NORM-RELATED"/>
    <property type="match status" value="1"/>
</dbReference>
<accession>A0A212K8C3</accession>
<dbReference type="GO" id="GO:0042910">
    <property type="term" value="F:xenobiotic transmembrane transporter activity"/>
    <property type="evidence" value="ECO:0007669"/>
    <property type="project" value="InterPro"/>
</dbReference>
<dbReference type="PANTHER" id="PTHR43298:SF2">
    <property type="entry name" value="FMN_FAD EXPORTER YEEO-RELATED"/>
    <property type="match status" value="1"/>
</dbReference>
<evidence type="ECO:0000256" key="13">
    <source>
        <dbReference type="SAM" id="Phobius"/>
    </source>
</evidence>
<dbReference type="GO" id="GO:0006811">
    <property type="term" value="P:monoatomic ion transport"/>
    <property type="evidence" value="ECO:0007669"/>
    <property type="project" value="UniProtKB-KW"/>
</dbReference>
<keyword evidence="11 13" id="KW-0472">Membrane</keyword>
<sequence>MNEPNTLAASKPIFSRRALTRLIVPLVIEQFLLMTVGMVDIVMVTSTGEAAVSGVSLVDNINTLLIQVFAALSTGGAVVVSQYLGRGERENARKAAKQLIYAVVIAGTLLTAFALLLREKLLYFVFGSIPDDVMKSALDYFIITAMAYPFMAVYNAGAALFRSMGNSRVSMFNSAIVNLVNFAVGAPLIYRYHMGAAGSAIGTLVSRIVAAVIILFLLQRSDNPLRIEGLWKPEFHPGIIKRILAIGVPTGLENGLFQVGKLIVLSLVTTLGVTEALRTAAIAANGIAGSVSGVANMPGTAMGLAMVTVVGQCIGAKEMEQAVSYAKKLLALSYVSVGVLSILLFFFAGPVTAIFGLGSDAAAMTVQVLRIFSVFSLLFWPLSFTLPNALRAAGDVFFTMSVSLFSMFVFRLGFSYLLAPASLFGLPMLNMGLAGVWLAMCLDWIVRGMIFGVRFLRGRWKRFQVI</sequence>
<protein>
    <recommendedName>
        <fullName evidence="4">Probable multidrug resistance protein NorM</fullName>
    </recommendedName>
    <alternativeName>
        <fullName evidence="12">Multidrug-efflux transporter</fullName>
    </alternativeName>
</protein>
<gene>
    <name evidence="14" type="ORF">KL86CLO1_12376</name>
</gene>
<feature type="transmembrane region" description="Helical" evidence="13">
    <location>
        <begin position="169"/>
        <end position="190"/>
    </location>
</feature>
<comment type="function">
    <text evidence="1">Multidrug efflux pump.</text>
</comment>
<name>A0A212K8C3_9FIRM</name>
<dbReference type="AlphaFoldDB" id="A0A212K8C3"/>
<feature type="transmembrane region" description="Helical" evidence="13">
    <location>
        <begin position="434"/>
        <end position="456"/>
    </location>
</feature>
<evidence type="ECO:0000256" key="12">
    <source>
        <dbReference type="ARBA" id="ARBA00031636"/>
    </source>
</evidence>
<evidence type="ECO:0000256" key="7">
    <source>
        <dbReference type="ARBA" id="ARBA00022475"/>
    </source>
</evidence>
<feature type="transmembrane region" description="Helical" evidence="13">
    <location>
        <begin position="137"/>
        <end position="157"/>
    </location>
</feature>
<dbReference type="NCBIfam" id="TIGR00797">
    <property type="entry name" value="matE"/>
    <property type="match status" value="1"/>
</dbReference>
<dbReference type="Pfam" id="PF01554">
    <property type="entry name" value="MatE"/>
    <property type="match status" value="2"/>
</dbReference>
<evidence type="ECO:0000256" key="2">
    <source>
        <dbReference type="ARBA" id="ARBA00004651"/>
    </source>
</evidence>
<feature type="transmembrane region" description="Helical" evidence="13">
    <location>
        <begin position="361"/>
        <end position="380"/>
    </location>
</feature>